<keyword evidence="2 8" id="KW-0004">4Fe-4S</keyword>
<dbReference type="Pfam" id="PF10531">
    <property type="entry name" value="SLBB"/>
    <property type="match status" value="1"/>
</dbReference>
<dbReference type="InterPro" id="IPR017900">
    <property type="entry name" value="4Fe4S_Fe_S_CS"/>
</dbReference>
<evidence type="ECO:0000256" key="1">
    <source>
        <dbReference type="ARBA" id="ARBA00022448"/>
    </source>
</evidence>
<dbReference type="Gene3D" id="3.40.50.11540">
    <property type="entry name" value="NADH-ubiquinone oxidoreductase 51kDa subunit"/>
    <property type="match status" value="1"/>
</dbReference>
<keyword evidence="4 8" id="KW-0677">Repeat</keyword>
<keyword evidence="8" id="KW-1278">Translocase</keyword>
<dbReference type="GO" id="GO:0022900">
    <property type="term" value="P:electron transport chain"/>
    <property type="evidence" value="ECO:0007669"/>
    <property type="project" value="UniProtKB-UniRule"/>
</dbReference>
<keyword evidence="11" id="KW-1185">Reference proteome</keyword>
<dbReference type="PANTHER" id="PTHR43034:SF2">
    <property type="entry name" value="ION-TRANSLOCATING OXIDOREDUCTASE COMPLEX SUBUNIT C"/>
    <property type="match status" value="1"/>
</dbReference>
<dbReference type="GO" id="GO:0051539">
    <property type="term" value="F:4 iron, 4 sulfur cluster binding"/>
    <property type="evidence" value="ECO:0007669"/>
    <property type="project" value="UniProtKB-KW"/>
</dbReference>
<keyword evidence="6 8" id="KW-0408">Iron</keyword>
<feature type="binding site" evidence="8">
    <location>
        <position position="409"/>
    </location>
    <ligand>
        <name>[4Fe-4S] cluster</name>
        <dbReference type="ChEBI" id="CHEBI:49883"/>
        <label>2</label>
    </ligand>
</feature>
<evidence type="ECO:0000313" key="10">
    <source>
        <dbReference type="EMBL" id="MBC5716651.1"/>
    </source>
</evidence>
<evidence type="ECO:0000256" key="3">
    <source>
        <dbReference type="ARBA" id="ARBA00022723"/>
    </source>
</evidence>
<feature type="domain" description="4Fe-4S ferredoxin-type" evidence="9">
    <location>
        <begin position="355"/>
        <end position="386"/>
    </location>
</feature>
<feature type="binding site" evidence="8">
    <location>
        <position position="370"/>
    </location>
    <ligand>
        <name>[4Fe-4S] cluster</name>
        <dbReference type="ChEBI" id="CHEBI:49883"/>
        <label>1</label>
    </ligand>
</feature>
<evidence type="ECO:0000313" key="11">
    <source>
        <dbReference type="Proteomes" id="UP000602260"/>
    </source>
</evidence>
<comment type="subunit">
    <text evidence="8">The complex is composed of six subunits: RnfA, RnfB, RnfC, RnfD, RnfE and RnfG.</text>
</comment>
<feature type="domain" description="4Fe-4S ferredoxin-type" evidence="9">
    <location>
        <begin position="394"/>
        <end position="423"/>
    </location>
</feature>
<sequence>MSNFLKRAAHGAAVPHEKRTSNLETVVMPLPSKIVLSMSQHIGAPAAPAVKKGDQVYVGTVVGKAGGFVSSDIHSGVSGKVDGITTIIGSNGSKQTAVVIIPDGEQTPDPAVAPPEVTDLKSFQDAVRASGLVGLGGAGFPTAVKLAPKNLDEIDTLVINGAECEPYITSDNRCMIEDTHFIFSGIKAVMKHLNIAKCVIGIEGNKPEAIAKMKDAIDAPGIEVKTLACRYPQGAEKVLIENCTGREVPFPGLPSDVGVIVMNVTSVAFVGKYLETGMPLTTKRLTVEGDIIKEAKNVEVIIGTPIQELLDFCGGLTDEPGKVLYGGPMMGTCVADLSQPVLKNNNAVMAFSKKWAHLPKQTNCIHCGRCTNACPLGLSAKEIVQAYQDGNVDLLKELNADLCMSCGTCSFVCPAKRPLAPSIALAKIMMKNGGKK</sequence>
<dbReference type="InterPro" id="IPR010208">
    <property type="entry name" value="Ion_transpt_RnfC/RsxC"/>
</dbReference>
<feature type="binding site" evidence="8">
    <location>
        <position position="364"/>
    </location>
    <ligand>
        <name>[4Fe-4S] cluster</name>
        <dbReference type="ChEBI" id="CHEBI:49883"/>
        <label>1</label>
    </ligand>
</feature>
<dbReference type="InterPro" id="IPR019554">
    <property type="entry name" value="Soluble_ligand-bd"/>
</dbReference>
<evidence type="ECO:0000259" key="9">
    <source>
        <dbReference type="PROSITE" id="PS51379"/>
    </source>
</evidence>
<dbReference type="Pfam" id="PF13375">
    <property type="entry name" value="RnfC_N"/>
    <property type="match status" value="1"/>
</dbReference>
<dbReference type="Proteomes" id="UP000602260">
    <property type="component" value="Unassembled WGS sequence"/>
</dbReference>
<comment type="similarity">
    <text evidence="8">Belongs to the 4Fe4S bacterial-type ferredoxin family. RnfC subfamily.</text>
</comment>
<dbReference type="EC" id="7.-.-.-" evidence="8"/>
<feature type="binding site" evidence="8">
    <location>
        <position position="374"/>
    </location>
    <ligand>
        <name>[4Fe-4S] cluster</name>
        <dbReference type="ChEBI" id="CHEBI:49883"/>
        <label>2</label>
    </ligand>
</feature>
<dbReference type="AlphaFoldDB" id="A0A8J6J3Q9"/>
<dbReference type="InterPro" id="IPR037225">
    <property type="entry name" value="Nuo51_FMN-bd_sf"/>
</dbReference>
<dbReference type="NCBIfam" id="NF003454">
    <property type="entry name" value="PRK05035.1"/>
    <property type="match status" value="1"/>
</dbReference>
<evidence type="ECO:0000256" key="4">
    <source>
        <dbReference type="ARBA" id="ARBA00022737"/>
    </source>
</evidence>
<dbReference type="Gene3D" id="3.30.70.20">
    <property type="match status" value="1"/>
</dbReference>
<comment type="function">
    <text evidence="8">Part of a membrane-bound complex that couples electron transfer with translocation of ions across the membrane.</text>
</comment>
<dbReference type="RefSeq" id="WP_186878025.1">
    <property type="nucleotide sequence ID" value="NZ_JACOPN010000003.1"/>
</dbReference>
<comment type="cofactor">
    <cofactor evidence="8">
        <name>[4Fe-4S] cluster</name>
        <dbReference type="ChEBI" id="CHEBI:49883"/>
    </cofactor>
    <text evidence="8">Binds 2 [4Fe-4S] clusters per subunit.</text>
</comment>
<feature type="binding site" evidence="8">
    <location>
        <position position="413"/>
    </location>
    <ligand>
        <name>[4Fe-4S] cluster</name>
        <dbReference type="ChEBI" id="CHEBI:49883"/>
        <label>1</label>
    </ligand>
</feature>
<dbReference type="GO" id="GO:0005886">
    <property type="term" value="C:plasma membrane"/>
    <property type="evidence" value="ECO:0007669"/>
    <property type="project" value="UniProtKB-SubCell"/>
</dbReference>
<dbReference type="NCBIfam" id="TIGR01945">
    <property type="entry name" value="rnfC"/>
    <property type="match status" value="1"/>
</dbReference>
<reference evidence="10" key="1">
    <citation type="submission" date="2020-08" db="EMBL/GenBank/DDBJ databases">
        <title>Genome public.</title>
        <authorList>
            <person name="Liu C."/>
            <person name="Sun Q."/>
        </authorList>
    </citation>
    <scope>NUCLEOTIDE SEQUENCE</scope>
    <source>
        <strain evidence="10">BX5</strain>
    </source>
</reference>
<organism evidence="10 11">
    <name type="scientific">Flintibacter faecis</name>
    <dbReference type="NCBI Taxonomy" id="2763047"/>
    <lineage>
        <taxon>Bacteria</taxon>
        <taxon>Bacillati</taxon>
        <taxon>Bacillota</taxon>
        <taxon>Clostridia</taxon>
        <taxon>Eubacteriales</taxon>
        <taxon>Flintibacter</taxon>
    </lineage>
</organism>
<evidence type="ECO:0000256" key="7">
    <source>
        <dbReference type="ARBA" id="ARBA00023014"/>
    </source>
</evidence>
<dbReference type="PROSITE" id="PS51379">
    <property type="entry name" value="4FE4S_FER_2"/>
    <property type="match status" value="2"/>
</dbReference>
<keyword evidence="8" id="KW-0472">Membrane</keyword>
<protein>
    <recommendedName>
        <fullName evidence="8">Ion-translocating oxidoreductase complex subunit C</fullName>
        <ecNumber evidence="8">7.-.-.-</ecNumber>
    </recommendedName>
    <alternativeName>
        <fullName evidence="8">Rnf electron transport complex subunit C</fullName>
    </alternativeName>
</protein>
<keyword evidence="8" id="KW-1003">Cell membrane</keyword>
<dbReference type="SUPFAM" id="SSF142019">
    <property type="entry name" value="Nqo1 FMN-binding domain-like"/>
    <property type="match status" value="1"/>
</dbReference>
<proteinExistence type="inferred from homology"/>
<dbReference type="HAMAP" id="MF_00461">
    <property type="entry name" value="RsxC_RnfC"/>
    <property type="match status" value="1"/>
</dbReference>
<dbReference type="PROSITE" id="PS00198">
    <property type="entry name" value="4FE4S_FER_1"/>
    <property type="match status" value="1"/>
</dbReference>
<feature type="binding site" evidence="8">
    <location>
        <position position="367"/>
    </location>
    <ligand>
        <name>[4Fe-4S] cluster</name>
        <dbReference type="ChEBI" id="CHEBI:49883"/>
        <label>1</label>
    </ligand>
</feature>
<comment type="caution">
    <text evidence="10">The sequence shown here is derived from an EMBL/GenBank/DDBJ whole genome shotgun (WGS) entry which is preliminary data.</text>
</comment>
<keyword evidence="5 8" id="KW-0249">Electron transport</keyword>
<accession>A0A8J6J3Q9</accession>
<comment type="subcellular location">
    <subcellularLocation>
        <location evidence="8">Cell membrane</location>
        <topology evidence="8">Peripheral membrane protein</topology>
    </subcellularLocation>
</comment>
<dbReference type="Pfam" id="PF13183">
    <property type="entry name" value="Fer4_8"/>
    <property type="match status" value="1"/>
</dbReference>
<dbReference type="PANTHER" id="PTHR43034">
    <property type="entry name" value="ION-TRANSLOCATING OXIDOREDUCTASE COMPLEX SUBUNIT C"/>
    <property type="match status" value="1"/>
</dbReference>
<gene>
    <name evidence="10" type="primary">rsxC</name>
    <name evidence="8" type="synonym">rnfC</name>
    <name evidence="10" type="ORF">H8S55_04845</name>
</gene>
<name>A0A8J6J3Q9_9FIRM</name>
<keyword evidence="7 8" id="KW-0411">Iron-sulfur</keyword>
<dbReference type="SUPFAM" id="SSF46548">
    <property type="entry name" value="alpha-helical ferredoxin"/>
    <property type="match status" value="1"/>
</dbReference>
<evidence type="ECO:0000256" key="5">
    <source>
        <dbReference type="ARBA" id="ARBA00022982"/>
    </source>
</evidence>
<dbReference type="InterPro" id="IPR017896">
    <property type="entry name" value="4Fe4S_Fe-S-bd"/>
</dbReference>
<evidence type="ECO:0000256" key="6">
    <source>
        <dbReference type="ARBA" id="ARBA00023004"/>
    </source>
</evidence>
<evidence type="ECO:0000256" key="2">
    <source>
        <dbReference type="ARBA" id="ARBA00022485"/>
    </source>
</evidence>
<feature type="binding site" evidence="8">
    <location>
        <position position="403"/>
    </location>
    <ligand>
        <name>[4Fe-4S] cluster</name>
        <dbReference type="ChEBI" id="CHEBI:49883"/>
        <label>2</label>
    </ligand>
</feature>
<dbReference type="InterPro" id="IPR026902">
    <property type="entry name" value="RnfC_N"/>
</dbReference>
<dbReference type="EMBL" id="JACOPN010000003">
    <property type="protein sequence ID" value="MBC5716651.1"/>
    <property type="molecule type" value="Genomic_DNA"/>
</dbReference>
<dbReference type="GO" id="GO:0046872">
    <property type="term" value="F:metal ion binding"/>
    <property type="evidence" value="ECO:0007669"/>
    <property type="project" value="UniProtKB-KW"/>
</dbReference>
<evidence type="ECO:0000256" key="8">
    <source>
        <dbReference type="HAMAP-Rule" id="MF_00461"/>
    </source>
</evidence>
<feature type="binding site" evidence="8">
    <location>
        <position position="406"/>
    </location>
    <ligand>
        <name>[4Fe-4S] cluster</name>
        <dbReference type="ChEBI" id="CHEBI:49883"/>
        <label>2</label>
    </ligand>
</feature>
<keyword evidence="1 8" id="KW-0813">Transport</keyword>
<keyword evidence="3 8" id="KW-0479">Metal-binding</keyword>
<dbReference type="Pfam" id="PF01512">
    <property type="entry name" value="Complex1_51K"/>
    <property type="match status" value="1"/>
</dbReference>
<dbReference type="GO" id="GO:0009055">
    <property type="term" value="F:electron transfer activity"/>
    <property type="evidence" value="ECO:0007669"/>
    <property type="project" value="InterPro"/>
</dbReference>
<dbReference type="InterPro" id="IPR011538">
    <property type="entry name" value="Nuo51_FMN-bd"/>
</dbReference>